<evidence type="ECO:0000313" key="2">
    <source>
        <dbReference type="EMBL" id="EDN00527.1"/>
    </source>
</evidence>
<dbReference type="Proteomes" id="UP000003639">
    <property type="component" value="Unassembled WGS sequence"/>
</dbReference>
<dbReference type="AlphaFoldDB" id="A6NSW4"/>
<comment type="caution">
    <text evidence="2">The sequence shown here is derived from an EMBL/GenBank/DDBJ whole genome shotgun (WGS) entry which is preliminary data.</text>
</comment>
<keyword evidence="3" id="KW-1185">Reference proteome</keyword>
<keyword evidence="1" id="KW-0812">Transmembrane</keyword>
<feature type="transmembrane region" description="Helical" evidence="1">
    <location>
        <begin position="277"/>
        <end position="300"/>
    </location>
</feature>
<dbReference type="eggNOG" id="ENOG5032UQV">
    <property type="taxonomic scope" value="Bacteria"/>
</dbReference>
<dbReference type="OrthoDB" id="2676633at2"/>
<reference evidence="2 3" key="2">
    <citation type="submission" date="2007-06" db="EMBL/GenBank/DDBJ databases">
        <title>Draft genome sequence of Pseudoflavonifractor capillosus ATCC 29799.</title>
        <authorList>
            <person name="Sudarsanam P."/>
            <person name="Ley R."/>
            <person name="Guruge J."/>
            <person name="Turnbaugh P.J."/>
            <person name="Mahowald M."/>
            <person name="Liep D."/>
            <person name="Gordon J."/>
        </authorList>
    </citation>
    <scope>NUCLEOTIDE SEQUENCE [LARGE SCALE GENOMIC DNA]</scope>
    <source>
        <strain evidence="2 3">ATCC 29799</strain>
    </source>
</reference>
<feature type="transmembrane region" description="Helical" evidence="1">
    <location>
        <begin position="351"/>
        <end position="368"/>
    </location>
</feature>
<keyword evidence="1" id="KW-1133">Transmembrane helix</keyword>
<sequence>MRGRLFHKERPWLVFVLIFALVLLRFCYYGFTYYPQLDDYIQLHNQSAYYSAKAVILDMGLLSSRPLASVMDYFFWSHFWSFLMAAVALISAMYAASACLFRRVWGEYFGTGYLFLVVYALLPLGMEGTYWISASNRVVPSLFFMALAMYLFQKWCRTGKIFWLPLYFITQLISFCFYEQGLVLSVTGVLLVGIIEFFRGNRSRSLFSLLTFVNAGIYFAFTGYFSTSTGQLGSRLKLTLPWQEGWDNVFFSAAGQTGESFLIGGYKTLFRGFRRGIMCIVENFNILWVLVLIALCAVLFLFARRFTTERPTGEAALPRAWALLVGFLMALAPVTLFFVLSNPSVALRNTVFSFCGIALFLDAVWSMLLTKCSVRGVVTGAVCAACAVVFSVAAVSELHDYRATTQADQRAARAITSAVVGDEGTIAILNLEPNYLSEQNFLYHEHIHGATESTWALAGLLSCAADDPYFPAATPVPVGGRYAGSLTEFGALLWYDARTGTVQSVMAVPTEAGTYEIQTADGTILAVAQEENGAGSLLPAGS</sequence>
<gene>
    <name evidence="2" type="ORF">BACCAP_01293</name>
</gene>
<keyword evidence="1" id="KW-0472">Membrane</keyword>
<evidence type="ECO:0000256" key="1">
    <source>
        <dbReference type="SAM" id="Phobius"/>
    </source>
</evidence>
<dbReference type="STRING" id="411467.BACCAP_01293"/>
<feature type="transmembrane region" description="Helical" evidence="1">
    <location>
        <begin position="320"/>
        <end position="339"/>
    </location>
</feature>
<proteinExistence type="predicted"/>
<accession>A6NSW4</accession>
<feature type="transmembrane region" description="Helical" evidence="1">
    <location>
        <begin position="73"/>
        <end position="96"/>
    </location>
</feature>
<feature type="transmembrane region" description="Helical" evidence="1">
    <location>
        <begin position="207"/>
        <end position="227"/>
    </location>
</feature>
<feature type="transmembrane region" description="Helical" evidence="1">
    <location>
        <begin position="108"/>
        <end position="124"/>
    </location>
</feature>
<reference evidence="2 3" key="1">
    <citation type="submission" date="2007-04" db="EMBL/GenBank/DDBJ databases">
        <authorList>
            <person name="Fulton L."/>
            <person name="Clifton S."/>
            <person name="Fulton B."/>
            <person name="Xu J."/>
            <person name="Minx P."/>
            <person name="Pepin K.H."/>
            <person name="Johnson M."/>
            <person name="Thiruvilangam P."/>
            <person name="Bhonagiri V."/>
            <person name="Nash W.E."/>
            <person name="Mardis E.R."/>
            <person name="Wilson R.K."/>
        </authorList>
    </citation>
    <scope>NUCLEOTIDE SEQUENCE [LARGE SCALE GENOMIC DNA]</scope>
    <source>
        <strain evidence="2 3">ATCC 29799</strain>
    </source>
</reference>
<feature type="transmembrane region" description="Helical" evidence="1">
    <location>
        <begin position="12"/>
        <end position="31"/>
    </location>
</feature>
<feature type="transmembrane region" description="Helical" evidence="1">
    <location>
        <begin position="130"/>
        <end position="152"/>
    </location>
</feature>
<protein>
    <submittedName>
        <fullName evidence="2">Cation diffusion facilitator family transporter</fullName>
    </submittedName>
</protein>
<feature type="transmembrane region" description="Helical" evidence="1">
    <location>
        <begin position="374"/>
        <end position="395"/>
    </location>
</feature>
<feature type="transmembrane region" description="Helical" evidence="1">
    <location>
        <begin position="164"/>
        <end position="195"/>
    </location>
</feature>
<dbReference type="RefSeq" id="WP_006571841.1">
    <property type="nucleotide sequence ID" value="NZ_AAXG02000010.1"/>
</dbReference>
<dbReference type="EMBL" id="AAXG02000010">
    <property type="protein sequence ID" value="EDN00527.1"/>
    <property type="molecule type" value="Genomic_DNA"/>
</dbReference>
<evidence type="ECO:0000313" key="3">
    <source>
        <dbReference type="Proteomes" id="UP000003639"/>
    </source>
</evidence>
<organism evidence="2 3">
    <name type="scientific">Pseudoflavonifractor capillosus ATCC 29799</name>
    <dbReference type="NCBI Taxonomy" id="411467"/>
    <lineage>
        <taxon>Bacteria</taxon>
        <taxon>Bacillati</taxon>
        <taxon>Bacillota</taxon>
        <taxon>Clostridia</taxon>
        <taxon>Eubacteriales</taxon>
        <taxon>Oscillospiraceae</taxon>
        <taxon>Pseudoflavonifractor</taxon>
    </lineage>
</organism>
<name>A6NSW4_9FIRM</name>